<accession>A0ABQ4X5L2</accession>
<keyword evidence="2" id="KW-1185">Reference proteome</keyword>
<protein>
    <submittedName>
        <fullName evidence="1">Uncharacterized protein</fullName>
    </submittedName>
</protein>
<organism evidence="1 2">
    <name type="scientific">Tanacetum coccineum</name>
    <dbReference type="NCBI Taxonomy" id="301880"/>
    <lineage>
        <taxon>Eukaryota</taxon>
        <taxon>Viridiplantae</taxon>
        <taxon>Streptophyta</taxon>
        <taxon>Embryophyta</taxon>
        <taxon>Tracheophyta</taxon>
        <taxon>Spermatophyta</taxon>
        <taxon>Magnoliopsida</taxon>
        <taxon>eudicotyledons</taxon>
        <taxon>Gunneridae</taxon>
        <taxon>Pentapetalae</taxon>
        <taxon>asterids</taxon>
        <taxon>campanulids</taxon>
        <taxon>Asterales</taxon>
        <taxon>Asteraceae</taxon>
        <taxon>Asteroideae</taxon>
        <taxon>Anthemideae</taxon>
        <taxon>Anthemidinae</taxon>
        <taxon>Tanacetum</taxon>
    </lineage>
</organism>
<name>A0ABQ4X5L2_9ASTR</name>
<reference evidence="1" key="1">
    <citation type="journal article" date="2022" name="Int. J. Mol. Sci.">
        <title>Draft Genome of Tanacetum Coccineum: Genomic Comparison of Closely Related Tanacetum-Family Plants.</title>
        <authorList>
            <person name="Yamashiro T."/>
            <person name="Shiraishi A."/>
            <person name="Nakayama K."/>
            <person name="Satake H."/>
        </authorList>
    </citation>
    <scope>NUCLEOTIDE SEQUENCE</scope>
</reference>
<gene>
    <name evidence="1" type="ORF">Tco_0655279</name>
</gene>
<evidence type="ECO:0000313" key="1">
    <source>
        <dbReference type="EMBL" id="GJS60495.1"/>
    </source>
</evidence>
<dbReference type="Proteomes" id="UP001151760">
    <property type="component" value="Unassembled WGS sequence"/>
</dbReference>
<proteinExistence type="predicted"/>
<comment type="caution">
    <text evidence="1">The sequence shown here is derived from an EMBL/GenBank/DDBJ whole genome shotgun (WGS) entry which is preliminary data.</text>
</comment>
<reference evidence="1" key="2">
    <citation type="submission" date="2022-01" db="EMBL/GenBank/DDBJ databases">
        <authorList>
            <person name="Yamashiro T."/>
            <person name="Shiraishi A."/>
            <person name="Satake H."/>
            <person name="Nakayama K."/>
        </authorList>
    </citation>
    <scope>NUCLEOTIDE SEQUENCE</scope>
</reference>
<sequence>MGHSNAIPSTEELLCFSNYLRAKRGVREIFRMGDVPKGRVSIIVVMIWPVSVQGIRLISVGFHWIQQITFAKEASENDIQEGVNLTLVRPPWFVKPYYSARVVVWVLLSIMRKHIHINRLGKGPFLIGYVLECSREAVYLAGGRAAI</sequence>
<evidence type="ECO:0000313" key="2">
    <source>
        <dbReference type="Proteomes" id="UP001151760"/>
    </source>
</evidence>
<dbReference type="EMBL" id="BQNB010009224">
    <property type="protein sequence ID" value="GJS60495.1"/>
    <property type="molecule type" value="Genomic_DNA"/>
</dbReference>